<feature type="non-terminal residue" evidence="2">
    <location>
        <position position="1"/>
    </location>
</feature>
<gene>
    <name evidence="2" type="ORF">BYL167_LOCUS77113</name>
</gene>
<dbReference type="EMBL" id="CAJOBH010280016">
    <property type="protein sequence ID" value="CAF5170325.1"/>
    <property type="molecule type" value="Genomic_DNA"/>
</dbReference>
<name>A0A8S3GSI2_9BILA</name>
<comment type="caution">
    <text evidence="2">The sequence shown here is derived from an EMBL/GenBank/DDBJ whole genome shotgun (WGS) entry which is preliminary data.</text>
</comment>
<accession>A0A8S3GSI2</accession>
<dbReference type="Proteomes" id="UP000681967">
    <property type="component" value="Unassembled WGS sequence"/>
</dbReference>
<dbReference type="InterPro" id="IPR024571">
    <property type="entry name" value="ERAP1-like_C_dom"/>
</dbReference>
<dbReference type="AlphaFoldDB" id="A0A8S3GSI2"/>
<evidence type="ECO:0000313" key="3">
    <source>
        <dbReference type="Proteomes" id="UP000681967"/>
    </source>
</evidence>
<protein>
    <recommendedName>
        <fullName evidence="1">ERAP1-like C-terminal domain-containing protein</fullName>
    </recommendedName>
</protein>
<sequence length="71" mass="8405">MALCSFDDEAIQYQALEYIWNENEVRKQDHETAFVTLAAHNCKGCEIAWKYLQDNWNKIEETYGEHDAHLI</sequence>
<feature type="domain" description="ERAP1-like C-terminal" evidence="1">
    <location>
        <begin position="2"/>
        <end position="65"/>
    </location>
</feature>
<evidence type="ECO:0000313" key="2">
    <source>
        <dbReference type="EMBL" id="CAF5170325.1"/>
    </source>
</evidence>
<dbReference type="Pfam" id="PF11838">
    <property type="entry name" value="ERAP1_C"/>
    <property type="match status" value="1"/>
</dbReference>
<reference evidence="2" key="1">
    <citation type="submission" date="2021-02" db="EMBL/GenBank/DDBJ databases">
        <authorList>
            <person name="Nowell W R."/>
        </authorList>
    </citation>
    <scope>NUCLEOTIDE SEQUENCE</scope>
</reference>
<feature type="non-terminal residue" evidence="2">
    <location>
        <position position="71"/>
    </location>
</feature>
<proteinExistence type="predicted"/>
<dbReference type="Gene3D" id="1.25.50.20">
    <property type="match status" value="1"/>
</dbReference>
<organism evidence="2 3">
    <name type="scientific">Rotaria magnacalcarata</name>
    <dbReference type="NCBI Taxonomy" id="392030"/>
    <lineage>
        <taxon>Eukaryota</taxon>
        <taxon>Metazoa</taxon>
        <taxon>Spiralia</taxon>
        <taxon>Gnathifera</taxon>
        <taxon>Rotifera</taxon>
        <taxon>Eurotatoria</taxon>
        <taxon>Bdelloidea</taxon>
        <taxon>Philodinida</taxon>
        <taxon>Philodinidae</taxon>
        <taxon>Rotaria</taxon>
    </lineage>
</organism>
<evidence type="ECO:0000259" key="1">
    <source>
        <dbReference type="Pfam" id="PF11838"/>
    </source>
</evidence>